<dbReference type="Pfam" id="PF00805">
    <property type="entry name" value="Pentapeptide"/>
    <property type="match status" value="3"/>
</dbReference>
<dbReference type="InterPro" id="IPR051082">
    <property type="entry name" value="Pentapeptide-BTB/POZ_domain"/>
</dbReference>
<dbReference type="PANTHER" id="PTHR14136:SF17">
    <property type="entry name" value="BTB_POZ DOMAIN-CONTAINING PROTEIN KCTD9"/>
    <property type="match status" value="1"/>
</dbReference>
<comment type="caution">
    <text evidence="2">The sequence shown here is derived from an EMBL/GenBank/DDBJ whole genome shotgun (WGS) entry which is preliminary data.</text>
</comment>
<name>A0A951QTI8_9CYAN</name>
<reference evidence="2" key="1">
    <citation type="submission" date="2021-05" db="EMBL/GenBank/DDBJ databases">
        <authorList>
            <person name="Pietrasiak N."/>
            <person name="Ward R."/>
            <person name="Stajich J.E."/>
            <person name="Kurbessoian T."/>
        </authorList>
    </citation>
    <scope>NUCLEOTIDE SEQUENCE</scope>
    <source>
        <strain evidence="2">GSE-NOS-MK-12-04C</strain>
    </source>
</reference>
<reference evidence="2" key="2">
    <citation type="journal article" date="2022" name="Microbiol. Resour. Announc.">
        <title>Metagenome Sequencing to Explore Phylogenomics of Terrestrial Cyanobacteria.</title>
        <authorList>
            <person name="Ward R.D."/>
            <person name="Stajich J.E."/>
            <person name="Johansen J.R."/>
            <person name="Huntemann M."/>
            <person name="Clum A."/>
            <person name="Foster B."/>
            <person name="Foster B."/>
            <person name="Roux S."/>
            <person name="Palaniappan K."/>
            <person name="Varghese N."/>
            <person name="Mukherjee S."/>
            <person name="Reddy T.B.K."/>
            <person name="Daum C."/>
            <person name="Copeland A."/>
            <person name="Chen I.A."/>
            <person name="Ivanova N.N."/>
            <person name="Kyrpides N.C."/>
            <person name="Shapiro N."/>
            <person name="Eloe-Fadrosh E.A."/>
            <person name="Pietrasiak N."/>
        </authorList>
    </citation>
    <scope>NUCLEOTIDE SEQUENCE</scope>
    <source>
        <strain evidence="2">GSE-NOS-MK-12-04C</strain>
    </source>
</reference>
<keyword evidence="1" id="KW-0472">Membrane</keyword>
<dbReference type="AlphaFoldDB" id="A0A951QTI8"/>
<keyword evidence="1" id="KW-1133">Transmembrane helix</keyword>
<dbReference type="PANTHER" id="PTHR14136">
    <property type="entry name" value="BTB_POZ DOMAIN-CONTAINING PROTEIN KCTD9"/>
    <property type="match status" value="1"/>
</dbReference>
<dbReference type="EMBL" id="JAHHGZ010000055">
    <property type="protein sequence ID" value="MBW4671856.1"/>
    <property type="molecule type" value="Genomic_DNA"/>
</dbReference>
<evidence type="ECO:0000313" key="2">
    <source>
        <dbReference type="EMBL" id="MBW4671856.1"/>
    </source>
</evidence>
<keyword evidence="1" id="KW-0812">Transmembrane</keyword>
<organism evidence="2 3">
    <name type="scientific">Cyanomargarita calcarea GSE-NOS-MK-12-04C</name>
    <dbReference type="NCBI Taxonomy" id="2839659"/>
    <lineage>
        <taxon>Bacteria</taxon>
        <taxon>Bacillati</taxon>
        <taxon>Cyanobacteriota</taxon>
        <taxon>Cyanophyceae</taxon>
        <taxon>Nostocales</taxon>
        <taxon>Cyanomargaritaceae</taxon>
        <taxon>Cyanomargarita</taxon>
    </lineage>
</organism>
<dbReference type="Proteomes" id="UP000729701">
    <property type="component" value="Unassembled WGS sequence"/>
</dbReference>
<evidence type="ECO:0000313" key="3">
    <source>
        <dbReference type="Proteomes" id="UP000729701"/>
    </source>
</evidence>
<gene>
    <name evidence="2" type="ORF">KME60_31635</name>
</gene>
<proteinExistence type="predicted"/>
<dbReference type="SUPFAM" id="SSF141571">
    <property type="entry name" value="Pentapeptide repeat-like"/>
    <property type="match status" value="1"/>
</dbReference>
<dbReference type="InterPro" id="IPR001646">
    <property type="entry name" value="5peptide_repeat"/>
</dbReference>
<sequence length="568" mass="64081">MTKATSLLINLERVWRVLLKKFSVPIALGLSLTVFVATAFLEPAYIEKDNNTDNQEKAQCTDSISLNYIICKVTNSKFLGQVQNFSVILAACLYILSAGDRKKQAELQAWQLIDGARDIETSGARIKALEELNEEGVLLRGLDADGADLIEINLPKANLERANLKNALLQGANLRKARLYQAKLQNTKLQGAKLQEAYLWGANLEGANLQPREPEIDSQSSIEQITNLQSAKLGKANLNKAILVQANLKEADLRGAFLRGSDLCKTILEDADIYGAAFGGANNLNIEQIKLAKNWKEAKYDKKFCLAHQEYNLLSDEENITINTSDNHEEPGEIKLLGLVHKILSTKEIEKRKEIAEIRQKIAELINLVDSNPSVSLVSNPLLEDLTNAAERLISDDKVSEDSRIDEAAEMRSKIANLHEAARNRDEKYKEAAKKRQEANMLEEPFRIAGKWLIGNYQQIRNEGVRYYIQQKQYARTMSEELNWLMQLENDIDNVLSHIATSLVNLEKEPPSFKGFEFQLQFPIQSEVLQVIYNDVIPKIVNEQNNVLTEKAKEILYYVLKSTIKTLQ</sequence>
<protein>
    <submittedName>
        <fullName evidence="2">Pentapeptide repeat-containing protein</fullName>
    </submittedName>
</protein>
<evidence type="ECO:0000256" key="1">
    <source>
        <dbReference type="SAM" id="Phobius"/>
    </source>
</evidence>
<accession>A0A951QTI8</accession>
<feature type="transmembrane region" description="Helical" evidence="1">
    <location>
        <begin position="22"/>
        <end position="41"/>
    </location>
</feature>
<dbReference type="Gene3D" id="2.160.20.80">
    <property type="entry name" value="E3 ubiquitin-protein ligase SopA"/>
    <property type="match status" value="1"/>
</dbReference>